<organism evidence="2 3">
    <name type="scientific">Nocardioides marinquilinus</name>
    <dbReference type="NCBI Taxonomy" id="1210400"/>
    <lineage>
        <taxon>Bacteria</taxon>
        <taxon>Bacillati</taxon>
        <taxon>Actinomycetota</taxon>
        <taxon>Actinomycetes</taxon>
        <taxon>Propionibacteriales</taxon>
        <taxon>Nocardioidaceae</taxon>
        <taxon>Nocardioides</taxon>
    </lineage>
</organism>
<feature type="transmembrane region" description="Helical" evidence="1">
    <location>
        <begin position="100"/>
        <end position="120"/>
    </location>
</feature>
<keyword evidence="3" id="KW-1185">Reference proteome</keyword>
<gene>
    <name evidence="2" type="ORF">GCM10023340_42900</name>
</gene>
<dbReference type="EMBL" id="BAABKG010000007">
    <property type="protein sequence ID" value="GAA5156061.1"/>
    <property type="molecule type" value="Genomic_DNA"/>
</dbReference>
<keyword evidence="1" id="KW-0812">Transmembrane</keyword>
<name>A0ABP9Q6S7_9ACTN</name>
<evidence type="ECO:0000313" key="3">
    <source>
        <dbReference type="Proteomes" id="UP001500221"/>
    </source>
</evidence>
<evidence type="ECO:0008006" key="4">
    <source>
        <dbReference type="Google" id="ProtNLM"/>
    </source>
</evidence>
<evidence type="ECO:0000256" key="1">
    <source>
        <dbReference type="SAM" id="Phobius"/>
    </source>
</evidence>
<sequence length="128" mass="12983">MIPDATGRIRLNAAVSSGWRCVEGHDVAIGDRTCPECGGDVVWEAGPGAAGATPDRPTAPGEQQTAWGWILVGFVVAVVGWAVVAAAADDGDRDVLVFGGYVVAALGSVVTAIGVVAEGVRIGRNLSR</sequence>
<keyword evidence="1" id="KW-0472">Membrane</keyword>
<accession>A0ABP9Q6S7</accession>
<dbReference type="Proteomes" id="UP001500221">
    <property type="component" value="Unassembled WGS sequence"/>
</dbReference>
<protein>
    <recommendedName>
        <fullName evidence="4">Zinc ribbon domain-containing protein</fullName>
    </recommendedName>
</protein>
<evidence type="ECO:0000313" key="2">
    <source>
        <dbReference type="EMBL" id="GAA5156061.1"/>
    </source>
</evidence>
<feature type="transmembrane region" description="Helical" evidence="1">
    <location>
        <begin position="66"/>
        <end position="88"/>
    </location>
</feature>
<proteinExistence type="predicted"/>
<keyword evidence="1" id="KW-1133">Transmembrane helix</keyword>
<comment type="caution">
    <text evidence="2">The sequence shown here is derived from an EMBL/GenBank/DDBJ whole genome shotgun (WGS) entry which is preliminary data.</text>
</comment>
<reference evidence="3" key="1">
    <citation type="journal article" date="2019" name="Int. J. Syst. Evol. Microbiol.">
        <title>The Global Catalogue of Microorganisms (GCM) 10K type strain sequencing project: providing services to taxonomists for standard genome sequencing and annotation.</title>
        <authorList>
            <consortium name="The Broad Institute Genomics Platform"/>
            <consortium name="The Broad Institute Genome Sequencing Center for Infectious Disease"/>
            <person name="Wu L."/>
            <person name="Ma J."/>
        </authorList>
    </citation>
    <scope>NUCLEOTIDE SEQUENCE [LARGE SCALE GENOMIC DNA]</scope>
    <source>
        <strain evidence="3">JCM 18459</strain>
    </source>
</reference>